<dbReference type="PANTHER" id="PTHR11878">
    <property type="entry name" value="SODIUM/CALCIUM EXCHANGER"/>
    <property type="match status" value="1"/>
</dbReference>
<evidence type="ECO:0000313" key="11">
    <source>
        <dbReference type="Proteomes" id="UP000275267"/>
    </source>
</evidence>
<evidence type="ECO:0000313" key="10">
    <source>
        <dbReference type="EMBL" id="RLM57867.1"/>
    </source>
</evidence>
<dbReference type="AlphaFoldDB" id="A0A3L6PG74"/>
<evidence type="ECO:0000256" key="7">
    <source>
        <dbReference type="SAM" id="MobiDB-lite"/>
    </source>
</evidence>
<dbReference type="InterPro" id="IPR044880">
    <property type="entry name" value="NCX_ion-bd_dom_sf"/>
</dbReference>
<protein>
    <submittedName>
        <fullName evidence="10">Magnesium/proton exchanger 1</fullName>
    </submittedName>
</protein>
<keyword evidence="11" id="KW-1185">Reference proteome</keyword>
<keyword evidence="6 8" id="KW-0472">Membrane</keyword>
<feature type="compositionally biased region" description="Basic and acidic residues" evidence="7">
    <location>
        <begin position="640"/>
        <end position="658"/>
    </location>
</feature>
<evidence type="ECO:0000259" key="9">
    <source>
        <dbReference type="Pfam" id="PF01699"/>
    </source>
</evidence>
<feature type="domain" description="Sodium/calcium exchanger membrane region" evidence="9">
    <location>
        <begin position="416"/>
        <end position="568"/>
    </location>
</feature>
<dbReference type="STRING" id="4540.A0A3L6PG74"/>
<evidence type="ECO:0000256" key="8">
    <source>
        <dbReference type="SAM" id="Phobius"/>
    </source>
</evidence>
<evidence type="ECO:0000256" key="3">
    <source>
        <dbReference type="ARBA" id="ARBA00022692"/>
    </source>
</evidence>
<evidence type="ECO:0000256" key="2">
    <source>
        <dbReference type="ARBA" id="ARBA00022448"/>
    </source>
</evidence>
<feature type="transmembrane region" description="Helical" evidence="8">
    <location>
        <begin position="522"/>
        <end position="545"/>
    </location>
</feature>
<dbReference type="PANTHER" id="PTHR11878:SF65">
    <property type="entry name" value="NA_CA-EXCHANGE PROTEIN, ISOFORM G"/>
    <property type="match status" value="1"/>
</dbReference>
<dbReference type="Pfam" id="PF01699">
    <property type="entry name" value="Na_Ca_ex"/>
    <property type="match status" value="2"/>
</dbReference>
<sequence>MVVVQWEALSAASSVSASVQFASVRRVAWIGQGKQSAGGRAPAPPVRGKRGRATNPTAWSHAPPGFAGVPAADWDHCTLLVVSNIVMASADPPPSACEAAYLLFHGETLLPNSVRASLYAVALAYCFIGLSAITARFFKSMEHIMKHSREVVSVDPHTNTPVVKQEKVWNYTIADIALLAFGTSFPQISLATIDAIRNLGRLTAGGLGPGTLVGSAAFDMFPIHAVCVVMPRAGSKKKISDLGVWLVELFWSFWAYIWLYFILEVWTPGVITLWEALLTVLHVRSHRPEDWVPEENTSVDYDNCDEICETLPVSADKNILDILSAGSYHNAEYCKVPEKDMEGSSTMNDVVKYTQEDTSWLLIWWRQFLCAFNLESPESRKMDSIHLRITRIFLNLLIAPWKLLFAFVPPYHIAHGWIAFICSLVLISGISYGVTKLTDQISCVTGISSYVIAFTALAAGTSWPDLVASKIAAERQVTADSAIANITCSNSVNIYVGIGVPWLINTVYNFFVYQEPLYIDNAAGLSFSLLVFFATSFGCITVLVLRRIVLGAELGGPRLWAWATSVYFMQHRAASDVSGTRTWRGGGGGRAGRSYDGRGAGSEDDAMTSTPREAKHAAASLIRLQWPRIALRAERVMGLPESDREDGGDGGRAVEGRRTGGRMSRSRLRTYSQILRAI</sequence>
<comment type="caution">
    <text evidence="10">The sequence shown here is derived from an EMBL/GenBank/DDBJ whole genome shotgun (WGS) entry which is preliminary data.</text>
</comment>
<dbReference type="GO" id="GO:0016020">
    <property type="term" value="C:membrane"/>
    <property type="evidence" value="ECO:0007669"/>
    <property type="project" value="InterPro"/>
</dbReference>
<proteinExistence type="predicted"/>
<dbReference type="EMBL" id="PQIB02000017">
    <property type="protein sequence ID" value="RLM57867.1"/>
    <property type="molecule type" value="Genomic_DNA"/>
</dbReference>
<feature type="region of interest" description="Disordered" evidence="7">
    <location>
        <begin position="640"/>
        <end position="665"/>
    </location>
</feature>
<dbReference type="OrthoDB" id="2127281at2759"/>
<evidence type="ECO:0000256" key="4">
    <source>
        <dbReference type="ARBA" id="ARBA00022989"/>
    </source>
</evidence>
<feature type="region of interest" description="Disordered" evidence="7">
    <location>
        <begin position="34"/>
        <end position="59"/>
    </location>
</feature>
<feature type="transmembrane region" description="Helical" evidence="8">
    <location>
        <begin position="414"/>
        <end position="434"/>
    </location>
</feature>
<keyword evidence="5" id="KW-0406">Ion transport</keyword>
<feature type="region of interest" description="Disordered" evidence="7">
    <location>
        <begin position="579"/>
        <end position="608"/>
    </location>
</feature>
<gene>
    <name evidence="10" type="ORF">C2845_PM18G12350</name>
</gene>
<feature type="transmembrane region" description="Helical" evidence="8">
    <location>
        <begin position="389"/>
        <end position="408"/>
    </location>
</feature>
<keyword evidence="3 8" id="KW-0812">Transmembrane</keyword>
<accession>A0A3L6PG74</accession>
<dbReference type="GO" id="GO:0012505">
    <property type="term" value="C:endomembrane system"/>
    <property type="evidence" value="ECO:0007669"/>
    <property type="project" value="UniProtKB-SubCell"/>
</dbReference>
<name>A0A3L6PG74_PANMI</name>
<evidence type="ECO:0000256" key="5">
    <source>
        <dbReference type="ARBA" id="ARBA00023065"/>
    </source>
</evidence>
<dbReference type="GO" id="GO:0055085">
    <property type="term" value="P:transmembrane transport"/>
    <property type="evidence" value="ECO:0007669"/>
    <property type="project" value="InterPro"/>
</dbReference>
<comment type="subcellular location">
    <subcellularLocation>
        <location evidence="1">Endomembrane system</location>
        <topology evidence="1">Multi-pass membrane protein</topology>
    </subcellularLocation>
</comment>
<dbReference type="GO" id="GO:0030001">
    <property type="term" value="P:metal ion transport"/>
    <property type="evidence" value="ECO:0007669"/>
    <property type="project" value="TreeGrafter"/>
</dbReference>
<feature type="domain" description="Sodium/calcium exchanger membrane region" evidence="9">
    <location>
        <begin position="120"/>
        <end position="281"/>
    </location>
</feature>
<organism evidence="10 11">
    <name type="scientific">Panicum miliaceum</name>
    <name type="common">Proso millet</name>
    <name type="synonym">Broomcorn millet</name>
    <dbReference type="NCBI Taxonomy" id="4540"/>
    <lineage>
        <taxon>Eukaryota</taxon>
        <taxon>Viridiplantae</taxon>
        <taxon>Streptophyta</taxon>
        <taxon>Embryophyta</taxon>
        <taxon>Tracheophyta</taxon>
        <taxon>Spermatophyta</taxon>
        <taxon>Magnoliopsida</taxon>
        <taxon>Liliopsida</taxon>
        <taxon>Poales</taxon>
        <taxon>Poaceae</taxon>
        <taxon>PACMAD clade</taxon>
        <taxon>Panicoideae</taxon>
        <taxon>Panicodae</taxon>
        <taxon>Paniceae</taxon>
        <taxon>Panicinae</taxon>
        <taxon>Panicum</taxon>
        <taxon>Panicum sect. Panicum</taxon>
    </lineage>
</organism>
<feature type="transmembrane region" description="Helical" evidence="8">
    <location>
        <begin position="116"/>
        <end position="138"/>
    </location>
</feature>
<evidence type="ECO:0000256" key="6">
    <source>
        <dbReference type="ARBA" id="ARBA00023136"/>
    </source>
</evidence>
<evidence type="ECO:0000256" key="1">
    <source>
        <dbReference type="ARBA" id="ARBA00004127"/>
    </source>
</evidence>
<reference evidence="11" key="1">
    <citation type="journal article" date="2019" name="Nat. Commun.">
        <title>The genome of broomcorn millet.</title>
        <authorList>
            <person name="Zou C."/>
            <person name="Miki D."/>
            <person name="Li D."/>
            <person name="Tang Q."/>
            <person name="Xiao L."/>
            <person name="Rajput S."/>
            <person name="Deng P."/>
            <person name="Jia W."/>
            <person name="Huang R."/>
            <person name="Zhang M."/>
            <person name="Sun Y."/>
            <person name="Hu J."/>
            <person name="Fu X."/>
            <person name="Schnable P.S."/>
            <person name="Li F."/>
            <person name="Zhang H."/>
            <person name="Feng B."/>
            <person name="Zhu X."/>
            <person name="Liu R."/>
            <person name="Schnable J.C."/>
            <person name="Zhu J.-K."/>
            <person name="Zhang H."/>
        </authorList>
    </citation>
    <scope>NUCLEOTIDE SEQUENCE [LARGE SCALE GENOMIC DNA]</scope>
</reference>
<dbReference type="Gene3D" id="1.20.1420.30">
    <property type="entry name" value="NCX, central ion-binding region"/>
    <property type="match status" value="2"/>
</dbReference>
<feature type="transmembrane region" description="Helical" evidence="8">
    <location>
        <begin position="242"/>
        <end position="259"/>
    </location>
</feature>
<dbReference type="InterPro" id="IPR051171">
    <property type="entry name" value="CaCA"/>
</dbReference>
<keyword evidence="2" id="KW-0813">Transport</keyword>
<keyword evidence="4 8" id="KW-1133">Transmembrane helix</keyword>
<dbReference type="InterPro" id="IPR004837">
    <property type="entry name" value="NaCa_Exmemb"/>
</dbReference>
<dbReference type="Proteomes" id="UP000275267">
    <property type="component" value="Unassembled WGS sequence"/>
</dbReference>